<accession>A0A448XMI5</accession>
<dbReference type="EMBL" id="CAAALY010264306">
    <property type="protein sequence ID" value="VEL40278.1"/>
    <property type="molecule type" value="Genomic_DNA"/>
</dbReference>
<comment type="caution">
    <text evidence="1">The sequence shown here is derived from an EMBL/GenBank/DDBJ whole genome shotgun (WGS) entry which is preliminary data.</text>
</comment>
<proteinExistence type="predicted"/>
<evidence type="ECO:0000313" key="2">
    <source>
        <dbReference type="Proteomes" id="UP000784294"/>
    </source>
</evidence>
<protein>
    <submittedName>
        <fullName evidence="1">Uncharacterized protein</fullName>
    </submittedName>
</protein>
<dbReference type="AlphaFoldDB" id="A0A448XMI5"/>
<organism evidence="1 2">
    <name type="scientific">Protopolystoma xenopodis</name>
    <dbReference type="NCBI Taxonomy" id="117903"/>
    <lineage>
        <taxon>Eukaryota</taxon>
        <taxon>Metazoa</taxon>
        <taxon>Spiralia</taxon>
        <taxon>Lophotrochozoa</taxon>
        <taxon>Platyhelminthes</taxon>
        <taxon>Monogenea</taxon>
        <taxon>Polyopisthocotylea</taxon>
        <taxon>Polystomatidea</taxon>
        <taxon>Polystomatidae</taxon>
        <taxon>Protopolystoma</taxon>
    </lineage>
</organism>
<keyword evidence="2" id="KW-1185">Reference proteome</keyword>
<gene>
    <name evidence="1" type="ORF">PXEA_LOCUS33718</name>
</gene>
<sequence>MAGRFGPRRRQQLHQAPAGFILNDNDDSICGKSSAPETSVLQLPAHAVRRQGRIMPPSLEDFVRLTLPVGQHNLTVSPLRHMLLHARPNGLGPRG</sequence>
<dbReference type="Proteomes" id="UP000784294">
    <property type="component" value="Unassembled WGS sequence"/>
</dbReference>
<name>A0A448XMI5_9PLAT</name>
<evidence type="ECO:0000313" key="1">
    <source>
        <dbReference type="EMBL" id="VEL40278.1"/>
    </source>
</evidence>
<reference evidence="1" key="1">
    <citation type="submission" date="2018-11" db="EMBL/GenBank/DDBJ databases">
        <authorList>
            <consortium name="Pathogen Informatics"/>
        </authorList>
    </citation>
    <scope>NUCLEOTIDE SEQUENCE</scope>
</reference>